<dbReference type="Pfam" id="PF00089">
    <property type="entry name" value="Trypsin"/>
    <property type="match status" value="1"/>
</dbReference>
<dbReference type="PANTHER" id="PTHR24264">
    <property type="entry name" value="TRYPSIN-RELATED"/>
    <property type="match status" value="1"/>
</dbReference>
<name>A0A8C2T1E5_COTJA</name>
<dbReference type="SUPFAM" id="SSF50494">
    <property type="entry name" value="Trypsin-like serine proteases"/>
    <property type="match status" value="1"/>
</dbReference>
<dbReference type="InterPro" id="IPR050127">
    <property type="entry name" value="Serine_Proteases_S1"/>
</dbReference>
<dbReference type="GeneTree" id="ENSGT00960000189728"/>
<dbReference type="Ensembl" id="ENSCJPT00005010852.1">
    <property type="protein sequence ID" value="ENSCJPP00005006977.1"/>
    <property type="gene ID" value="ENSCJPG00005006447.1"/>
</dbReference>
<sequence>MNWDELGGLSFVFGPAAATGDENRIVGGHSCQKKRHPHQVVLLGPQNNIHCGGVLIDRLWVLTAAHCDTK</sequence>
<keyword evidence="3" id="KW-0645">Protease</keyword>
<keyword evidence="4" id="KW-0378">Hydrolase</keyword>
<dbReference type="InterPro" id="IPR001254">
    <property type="entry name" value="Trypsin_dom"/>
</dbReference>
<dbReference type="InterPro" id="IPR043504">
    <property type="entry name" value="Peptidase_S1_PA_chymotrypsin"/>
</dbReference>
<protein>
    <recommendedName>
        <fullName evidence="7">Peptidase S1 domain-containing protein</fullName>
    </recommendedName>
</protein>
<evidence type="ECO:0000256" key="3">
    <source>
        <dbReference type="ARBA" id="ARBA00022670"/>
    </source>
</evidence>
<comment type="subcellular location">
    <subcellularLocation>
        <location evidence="1">Secreted</location>
    </subcellularLocation>
</comment>
<dbReference type="PROSITE" id="PS00134">
    <property type="entry name" value="TRYPSIN_HIS"/>
    <property type="match status" value="1"/>
</dbReference>
<keyword evidence="6" id="KW-1015">Disulfide bond</keyword>
<dbReference type="InterPro" id="IPR018114">
    <property type="entry name" value="TRYPSIN_HIS"/>
</dbReference>
<evidence type="ECO:0000313" key="8">
    <source>
        <dbReference type="Ensembl" id="ENSCJPP00005006977.1"/>
    </source>
</evidence>
<evidence type="ECO:0000256" key="5">
    <source>
        <dbReference type="ARBA" id="ARBA00022825"/>
    </source>
</evidence>
<keyword evidence="5" id="KW-0720">Serine protease</keyword>
<dbReference type="Gene3D" id="2.40.10.10">
    <property type="entry name" value="Trypsin-like serine proteases"/>
    <property type="match status" value="1"/>
</dbReference>
<dbReference type="InterPro" id="IPR009003">
    <property type="entry name" value="Peptidase_S1_PA"/>
</dbReference>
<keyword evidence="9" id="KW-1185">Reference proteome</keyword>
<evidence type="ECO:0000313" key="9">
    <source>
        <dbReference type="Proteomes" id="UP000694412"/>
    </source>
</evidence>
<dbReference type="GO" id="GO:0004252">
    <property type="term" value="F:serine-type endopeptidase activity"/>
    <property type="evidence" value="ECO:0007669"/>
    <property type="project" value="InterPro"/>
</dbReference>
<reference evidence="8" key="2">
    <citation type="submission" date="2025-09" db="UniProtKB">
        <authorList>
            <consortium name="Ensembl"/>
        </authorList>
    </citation>
    <scope>IDENTIFICATION</scope>
</reference>
<evidence type="ECO:0000256" key="2">
    <source>
        <dbReference type="ARBA" id="ARBA00022525"/>
    </source>
</evidence>
<organism evidence="8 9">
    <name type="scientific">Coturnix japonica</name>
    <name type="common">Japanese quail</name>
    <name type="synonym">Coturnix coturnix japonica</name>
    <dbReference type="NCBI Taxonomy" id="93934"/>
    <lineage>
        <taxon>Eukaryota</taxon>
        <taxon>Metazoa</taxon>
        <taxon>Chordata</taxon>
        <taxon>Craniata</taxon>
        <taxon>Vertebrata</taxon>
        <taxon>Euteleostomi</taxon>
        <taxon>Archelosauria</taxon>
        <taxon>Archosauria</taxon>
        <taxon>Dinosauria</taxon>
        <taxon>Saurischia</taxon>
        <taxon>Theropoda</taxon>
        <taxon>Coelurosauria</taxon>
        <taxon>Aves</taxon>
        <taxon>Neognathae</taxon>
        <taxon>Galloanserae</taxon>
        <taxon>Galliformes</taxon>
        <taxon>Phasianidae</taxon>
        <taxon>Perdicinae</taxon>
        <taxon>Coturnix</taxon>
    </lineage>
</organism>
<accession>A0A8C2T1E5</accession>
<reference evidence="8" key="1">
    <citation type="submission" date="2025-08" db="UniProtKB">
        <authorList>
            <consortium name="Ensembl"/>
        </authorList>
    </citation>
    <scope>IDENTIFICATION</scope>
</reference>
<evidence type="ECO:0000256" key="4">
    <source>
        <dbReference type="ARBA" id="ARBA00022801"/>
    </source>
</evidence>
<evidence type="ECO:0000256" key="6">
    <source>
        <dbReference type="ARBA" id="ARBA00023157"/>
    </source>
</evidence>
<dbReference type="AlphaFoldDB" id="A0A8C2T1E5"/>
<dbReference type="PANTHER" id="PTHR24264:SF15">
    <property type="entry name" value="RIKEN CDNA 2210010C04 GENE"/>
    <property type="match status" value="1"/>
</dbReference>
<evidence type="ECO:0000259" key="7">
    <source>
        <dbReference type="Pfam" id="PF00089"/>
    </source>
</evidence>
<dbReference type="Proteomes" id="UP000694412">
    <property type="component" value="Unassembled WGS sequence"/>
</dbReference>
<dbReference type="GO" id="GO:0005615">
    <property type="term" value="C:extracellular space"/>
    <property type="evidence" value="ECO:0007669"/>
    <property type="project" value="TreeGrafter"/>
</dbReference>
<proteinExistence type="predicted"/>
<keyword evidence="2" id="KW-0964">Secreted</keyword>
<evidence type="ECO:0000256" key="1">
    <source>
        <dbReference type="ARBA" id="ARBA00004613"/>
    </source>
</evidence>
<dbReference type="GO" id="GO:0006508">
    <property type="term" value="P:proteolysis"/>
    <property type="evidence" value="ECO:0007669"/>
    <property type="project" value="UniProtKB-KW"/>
</dbReference>
<feature type="domain" description="Peptidase S1" evidence="7">
    <location>
        <begin position="25"/>
        <end position="68"/>
    </location>
</feature>